<dbReference type="Pfam" id="PF14500">
    <property type="entry name" value="MMS19_N"/>
    <property type="match status" value="1"/>
</dbReference>
<comment type="subcellular location">
    <subcellularLocation>
        <location evidence="5">Cytoplasm</location>
        <location evidence="5">Cytoskeleton</location>
        <location evidence="5">Spindle</location>
    </subcellularLocation>
    <subcellularLocation>
        <location evidence="1 5">Nucleus</location>
    </subcellularLocation>
</comment>
<dbReference type="GO" id="GO:0097361">
    <property type="term" value="C:cytosolic [4Fe-4S] assembly targeting complex"/>
    <property type="evidence" value="ECO:0007669"/>
    <property type="project" value="UniProtKB-UniRule"/>
</dbReference>
<dbReference type="GO" id="GO:0005634">
    <property type="term" value="C:nucleus"/>
    <property type="evidence" value="ECO:0007669"/>
    <property type="project" value="UniProtKB-SubCell"/>
</dbReference>
<dbReference type="InterPro" id="IPR011989">
    <property type="entry name" value="ARM-like"/>
</dbReference>
<dbReference type="PANTHER" id="PTHR12891">
    <property type="entry name" value="DNA REPAIR/TRANSCRIPTION PROTEIN MET18/MMS19"/>
    <property type="match status" value="1"/>
</dbReference>
<evidence type="ECO:0000313" key="8">
    <source>
        <dbReference type="EMBL" id="CAG9769601.1"/>
    </source>
</evidence>
<dbReference type="Proteomes" id="UP001152799">
    <property type="component" value="Chromosome 5"/>
</dbReference>
<dbReference type="InterPro" id="IPR029240">
    <property type="entry name" value="MMS19_N"/>
</dbReference>
<keyword evidence="9" id="KW-1185">Reference proteome</keyword>
<dbReference type="PANTHER" id="PTHR12891:SF0">
    <property type="entry name" value="MMS19 NUCLEOTIDE EXCISION REPAIR PROTEIN HOMOLOG"/>
    <property type="match status" value="1"/>
</dbReference>
<reference evidence="8" key="1">
    <citation type="submission" date="2022-01" db="EMBL/GenBank/DDBJ databases">
        <authorList>
            <person name="King R."/>
        </authorList>
    </citation>
    <scope>NUCLEOTIDE SEQUENCE</scope>
</reference>
<evidence type="ECO:0000259" key="6">
    <source>
        <dbReference type="Pfam" id="PF12460"/>
    </source>
</evidence>
<evidence type="ECO:0000259" key="7">
    <source>
        <dbReference type="Pfam" id="PF14500"/>
    </source>
</evidence>
<dbReference type="InterPro" id="IPR039920">
    <property type="entry name" value="MMS19"/>
</dbReference>
<dbReference type="EMBL" id="OU892281">
    <property type="protein sequence ID" value="CAG9769601.1"/>
    <property type="molecule type" value="Genomic_DNA"/>
</dbReference>
<keyword evidence="5" id="KW-0963">Cytoplasm</keyword>
<dbReference type="Gene3D" id="1.25.10.10">
    <property type="entry name" value="Leucine-rich Repeat Variant"/>
    <property type="match status" value="1"/>
</dbReference>
<keyword evidence="4 5" id="KW-0539">Nucleus</keyword>
<dbReference type="SUPFAM" id="SSF48371">
    <property type="entry name" value="ARM repeat"/>
    <property type="match status" value="1"/>
</dbReference>
<sequence length="949" mass="108618">MMEIDNNLMYLDEKFLENVSSDDQNYIEISKAIAKDISSKNFTILEVIEKLAYLLLNKSHEKRDIGVLILSETLNDLPSATLDSQQLLVLSNYFCEKLNDHHQVARSALKGVLALIKFSNIPSESVVNLITCIFNQVTCQQQQPQDRYVIFQIFETVLKDHINEVNLMGIDFVYGVISSIDGERNPKNLIYLFDWMQTFLKIVKLGHLTEEMFEVLSCYFPVDFKPSISDKNNITREDLAEGLCKCLTSIAEFGQYAIPVTLEKLDSSLKIAKEDSLDVLKIGCKTYQTETYNQFSIEIWSQIQKEIFNTSDDDFKHKCLETLKEIIHKLSLGDQKNFENSVLDITDTLKGNVLPDSKLFSQSSDILIYVARASEVSARLVAKKVLPLLENTFKITNNPKHKSVILHTIIEFVKAVIETNPKVDFSSFEEIAEVPSLCLQATSDQDDHIIIEGYQGLTEILQYLPKNLSNIYSDMLRQALTVNMGQVKPVLKESLRKMAKICPQEVEELILSIGKPFDNVCVDNYLDSLDALIEFAQFEEYIIETYIHYSTANVGSCAIALRHLSDNSTGRLDHINQGLMQKNFIETLVHFLAQINNDELLQKDFLKAINEFLVNSLKNEKKQKAIYLAESNKKFCNKNIYATVLSGLIIPLQRETFEDYDKIDFLMDCSLNSAEEFVREISMEVIGNILNKIDDDSILQDKLNKIKNFCGSVNEHDAKIWLASWVTKGLMTRNHPKALEWTDMILNSIKNNNVEAAMGLGLVMKECSVISPKYYCKIMPLYQQKFFEYCTTELNQVSDTHNEAFLNAVAYLFEHAPISSKQATVLKSNKGLRLFFLCLEKCTNSSLLERLLEKILLLIACHESFVEDHLETILLRILDLTKFEPSMEVRIKALTCLRLVTTKCKLYKLLPLKNKVIQELAICVDDKKRFVRRVAMECRSLWYLLDAPI</sequence>
<organism evidence="8 9">
    <name type="scientific">Ceutorhynchus assimilis</name>
    <name type="common">cabbage seed weevil</name>
    <dbReference type="NCBI Taxonomy" id="467358"/>
    <lineage>
        <taxon>Eukaryota</taxon>
        <taxon>Metazoa</taxon>
        <taxon>Ecdysozoa</taxon>
        <taxon>Arthropoda</taxon>
        <taxon>Hexapoda</taxon>
        <taxon>Insecta</taxon>
        <taxon>Pterygota</taxon>
        <taxon>Neoptera</taxon>
        <taxon>Endopterygota</taxon>
        <taxon>Coleoptera</taxon>
        <taxon>Polyphaga</taxon>
        <taxon>Cucujiformia</taxon>
        <taxon>Curculionidae</taxon>
        <taxon>Ceutorhynchinae</taxon>
        <taxon>Ceutorhynchus</taxon>
    </lineage>
</organism>
<dbReference type="GO" id="GO:0005819">
    <property type="term" value="C:spindle"/>
    <property type="evidence" value="ECO:0007669"/>
    <property type="project" value="UniProtKB-SubCell"/>
</dbReference>
<comment type="function">
    <text evidence="5">Key component of the cytosolic iron-sulfur protein assembly (CIA) complex, a multiprotein complex that mediates the incorporation of iron-sulfur cluster into apoproteins specifically involved in DNA metabolism and genomic integrity. In the CIA complex, MMS19 acts as an adapter between early-acting CIA components and a subset of cellular target iron-sulfur proteins.</text>
</comment>
<feature type="domain" description="MMS19 N-terminal" evidence="7">
    <location>
        <begin position="48"/>
        <end position="309"/>
    </location>
</feature>
<dbReference type="AlphaFoldDB" id="A0A9N9QR49"/>
<dbReference type="OrthoDB" id="342900at2759"/>
<accession>A0A9N9QR49</accession>
<dbReference type="GO" id="GO:0051604">
    <property type="term" value="P:protein maturation"/>
    <property type="evidence" value="ECO:0007669"/>
    <property type="project" value="UniProtKB-UniRule"/>
</dbReference>
<name>A0A9N9QR49_9CUCU</name>
<keyword evidence="5" id="KW-0206">Cytoskeleton</keyword>
<dbReference type="InterPro" id="IPR024687">
    <property type="entry name" value="MMS19_C"/>
</dbReference>
<evidence type="ECO:0000313" key="9">
    <source>
        <dbReference type="Proteomes" id="UP001152799"/>
    </source>
</evidence>
<evidence type="ECO:0000256" key="1">
    <source>
        <dbReference type="ARBA" id="ARBA00004123"/>
    </source>
</evidence>
<gene>
    <name evidence="8" type="ORF">CEUTPL_LOCUS10107</name>
</gene>
<feature type="domain" description="MMS19 C-terminal" evidence="6">
    <location>
        <begin position="597"/>
        <end position="901"/>
    </location>
</feature>
<evidence type="ECO:0000256" key="5">
    <source>
        <dbReference type="RuleBase" id="RU367072"/>
    </source>
</evidence>
<evidence type="ECO:0000256" key="3">
    <source>
        <dbReference type="ARBA" id="ARBA00022737"/>
    </source>
</evidence>
<dbReference type="InterPro" id="IPR016024">
    <property type="entry name" value="ARM-type_fold"/>
</dbReference>
<evidence type="ECO:0000256" key="4">
    <source>
        <dbReference type="ARBA" id="ARBA00023242"/>
    </source>
</evidence>
<dbReference type="Pfam" id="PF12460">
    <property type="entry name" value="MMS19_C"/>
    <property type="match status" value="1"/>
</dbReference>
<evidence type="ECO:0000256" key="2">
    <source>
        <dbReference type="ARBA" id="ARBA00009340"/>
    </source>
</evidence>
<keyword evidence="3" id="KW-0677">Repeat</keyword>
<dbReference type="GO" id="GO:0006281">
    <property type="term" value="P:DNA repair"/>
    <property type="evidence" value="ECO:0007669"/>
    <property type="project" value="UniProtKB-UniRule"/>
</dbReference>
<keyword evidence="5" id="KW-0234">DNA repair</keyword>
<protein>
    <recommendedName>
        <fullName evidence="5">MMS19 nucleotide excision repair protein</fullName>
    </recommendedName>
</protein>
<keyword evidence="5" id="KW-0227">DNA damage</keyword>
<comment type="subunit">
    <text evidence="5">Component of the CIA complex.</text>
</comment>
<proteinExistence type="inferred from homology"/>
<comment type="similarity">
    <text evidence="2 5">Belongs to the MET18/MMS19 family.</text>
</comment>
<dbReference type="GO" id="GO:0016226">
    <property type="term" value="P:iron-sulfur cluster assembly"/>
    <property type="evidence" value="ECO:0007669"/>
    <property type="project" value="UniProtKB-UniRule"/>
</dbReference>